<comment type="subcellular location">
    <subcellularLocation>
        <location evidence="1">Membrane</location>
        <topology evidence="1">Multi-pass membrane protein</topology>
    </subcellularLocation>
</comment>
<evidence type="ECO:0000259" key="8">
    <source>
        <dbReference type="PROSITE" id="PS50850"/>
    </source>
</evidence>
<feature type="transmembrane region" description="Helical" evidence="7">
    <location>
        <begin position="346"/>
        <end position="367"/>
    </location>
</feature>
<feature type="transmembrane region" description="Helical" evidence="7">
    <location>
        <begin position="111"/>
        <end position="129"/>
    </location>
</feature>
<dbReference type="FunFam" id="1.20.1720.10:FF:000012">
    <property type="entry name" value="MFS toxin efflux pump (AflT)"/>
    <property type="match status" value="1"/>
</dbReference>
<dbReference type="GO" id="GO:0005886">
    <property type="term" value="C:plasma membrane"/>
    <property type="evidence" value="ECO:0007669"/>
    <property type="project" value="TreeGrafter"/>
</dbReference>
<evidence type="ECO:0000313" key="9">
    <source>
        <dbReference type="EMBL" id="PQK08098.1"/>
    </source>
</evidence>
<evidence type="ECO:0000256" key="6">
    <source>
        <dbReference type="SAM" id="MobiDB-lite"/>
    </source>
</evidence>
<keyword evidence="5 7" id="KW-0472">Membrane</keyword>
<accession>A0A2S7XW07</accession>
<evidence type="ECO:0000313" key="10">
    <source>
        <dbReference type="Proteomes" id="UP000237441"/>
    </source>
</evidence>
<organism evidence="9 10">
    <name type="scientific">Beauveria bassiana</name>
    <name type="common">White muscardine disease fungus</name>
    <name type="synonym">Tritirachium shiotae</name>
    <dbReference type="NCBI Taxonomy" id="176275"/>
    <lineage>
        <taxon>Eukaryota</taxon>
        <taxon>Fungi</taxon>
        <taxon>Dikarya</taxon>
        <taxon>Ascomycota</taxon>
        <taxon>Pezizomycotina</taxon>
        <taxon>Sordariomycetes</taxon>
        <taxon>Hypocreomycetidae</taxon>
        <taxon>Hypocreales</taxon>
        <taxon>Cordycipitaceae</taxon>
        <taxon>Beauveria</taxon>
    </lineage>
</organism>
<keyword evidence="3 7" id="KW-0812">Transmembrane</keyword>
<dbReference type="InterPro" id="IPR036259">
    <property type="entry name" value="MFS_trans_sf"/>
</dbReference>
<feature type="transmembrane region" description="Helical" evidence="7">
    <location>
        <begin position="511"/>
        <end position="529"/>
    </location>
</feature>
<keyword evidence="4 7" id="KW-1133">Transmembrane helix</keyword>
<dbReference type="InterPro" id="IPR011701">
    <property type="entry name" value="MFS"/>
</dbReference>
<evidence type="ECO:0000256" key="3">
    <source>
        <dbReference type="ARBA" id="ARBA00022692"/>
    </source>
</evidence>
<dbReference type="GO" id="GO:0022857">
    <property type="term" value="F:transmembrane transporter activity"/>
    <property type="evidence" value="ECO:0007669"/>
    <property type="project" value="InterPro"/>
</dbReference>
<name>A0A2S7XW07_BEABA</name>
<evidence type="ECO:0000256" key="1">
    <source>
        <dbReference type="ARBA" id="ARBA00004141"/>
    </source>
</evidence>
<feature type="transmembrane region" description="Helical" evidence="7">
    <location>
        <begin position="373"/>
        <end position="392"/>
    </location>
</feature>
<feature type="domain" description="Major facilitator superfamily (MFS) profile" evidence="8">
    <location>
        <begin position="46"/>
        <end position="546"/>
    </location>
</feature>
<dbReference type="PANTHER" id="PTHR23501:SF177">
    <property type="entry name" value="MAJOR FACILITATOR SUPERFAMILY (MFS) PROFILE DOMAIN-CONTAINING PROTEIN-RELATED"/>
    <property type="match status" value="1"/>
</dbReference>
<evidence type="ECO:0000256" key="4">
    <source>
        <dbReference type="ARBA" id="ARBA00022989"/>
    </source>
</evidence>
<dbReference type="SUPFAM" id="SSF103473">
    <property type="entry name" value="MFS general substrate transporter"/>
    <property type="match status" value="1"/>
</dbReference>
<sequence length="546" mass="58292">MSVDTVSSEQRVEAEKTTPVNLEESEAPLVETKDEDYPRGLQLAFVVLGILLCLFLAALDMTIVATAIPKITDEFHAIDQVGWYGSSFFLTLAAFQSFWGKLYRYCHLKWTYLAAGIVFEVGSLVCATATNNTALIVGRAVTGIGGAGLYCGTYTIIAFIVPPAQRARYTGLVGVSYAVASVAGPLIGGVFTDNISWRWCFYINLPIGGLSLALILFSFKPPSAAKPVPAPLSEILLQLDLLGVALAVVSMVCFFLVTQWAGASRAWDSASVIACLVVSVVASFLFAAVQIWQGERASLVPRILSKRVIYGVACFAFFQNGMNFFFTYYIPIYFQSIDNYSAAQSGIYNLPLIFGACFFAIISGFLITIYGYYTVYMALGSAACTIAAGLLYTMGMHTPLARPLGYQMLLGAGQGLAIQVPVIVAQAMSAPEDISASTAIILFFQMTGGAVCISAGQSAFINRLLYYLKSIAPGIDAAHIVTIGASDLRSQVSASDIDFVLQAYLGALKDTFALGVGFAGCAFLASWIAPIKNLANGSKVNVMAAL</sequence>
<dbReference type="InterPro" id="IPR020846">
    <property type="entry name" value="MFS_dom"/>
</dbReference>
<feature type="transmembrane region" description="Helical" evidence="7">
    <location>
        <begin position="404"/>
        <end position="428"/>
    </location>
</feature>
<keyword evidence="2" id="KW-0813">Transport</keyword>
<feature type="transmembrane region" description="Helical" evidence="7">
    <location>
        <begin position="270"/>
        <end position="289"/>
    </location>
</feature>
<reference evidence="9 10" key="1">
    <citation type="submission" date="2016-07" db="EMBL/GenBank/DDBJ databases">
        <title>Comparative genomics of the entomopathogenic fungus Beauveria bassiana.</title>
        <authorList>
            <person name="Valero Jimenez C.A."/>
            <person name="Zwaan B.J."/>
            <person name="Van Kan J.A."/>
            <person name="Takken W."/>
            <person name="Debets A.J."/>
            <person name="Schoustra S.E."/>
            <person name="Koenraadt C.J."/>
        </authorList>
    </citation>
    <scope>NUCLEOTIDE SEQUENCE [LARGE SCALE GENOMIC DNA]</scope>
    <source>
        <strain evidence="9 10">ARSEF 8028</strain>
    </source>
</reference>
<feature type="transmembrane region" description="Helical" evidence="7">
    <location>
        <begin position="141"/>
        <end position="161"/>
    </location>
</feature>
<feature type="transmembrane region" description="Helical" evidence="7">
    <location>
        <begin position="199"/>
        <end position="219"/>
    </location>
</feature>
<feature type="transmembrane region" description="Helical" evidence="7">
    <location>
        <begin position="309"/>
        <end position="334"/>
    </location>
</feature>
<dbReference type="EMBL" id="JRHA01000001">
    <property type="protein sequence ID" value="PQK08098.1"/>
    <property type="molecule type" value="Genomic_DNA"/>
</dbReference>
<proteinExistence type="predicted"/>
<dbReference type="Pfam" id="PF07690">
    <property type="entry name" value="MFS_1"/>
    <property type="match status" value="1"/>
</dbReference>
<feature type="transmembrane region" description="Helical" evidence="7">
    <location>
        <begin position="167"/>
        <end position="187"/>
    </location>
</feature>
<gene>
    <name evidence="9" type="ORF">BB8028_0001g01770</name>
</gene>
<dbReference type="Proteomes" id="UP000237441">
    <property type="component" value="Unassembled WGS sequence"/>
</dbReference>
<feature type="region of interest" description="Disordered" evidence="6">
    <location>
        <begin position="1"/>
        <end position="25"/>
    </location>
</feature>
<protein>
    <recommendedName>
        <fullName evidence="8">Major facilitator superfamily (MFS) profile domain-containing protein</fullName>
    </recommendedName>
</protein>
<comment type="caution">
    <text evidence="9">The sequence shown here is derived from an EMBL/GenBank/DDBJ whole genome shotgun (WGS) entry which is preliminary data.</text>
</comment>
<dbReference type="Gene3D" id="1.20.1250.20">
    <property type="entry name" value="MFS general substrate transporter like domains"/>
    <property type="match status" value="2"/>
</dbReference>
<dbReference type="AlphaFoldDB" id="A0A2S7XW07"/>
<feature type="transmembrane region" description="Helical" evidence="7">
    <location>
        <begin position="434"/>
        <end position="456"/>
    </location>
</feature>
<dbReference type="PANTHER" id="PTHR23501">
    <property type="entry name" value="MAJOR FACILITATOR SUPERFAMILY"/>
    <property type="match status" value="1"/>
</dbReference>
<evidence type="ECO:0000256" key="5">
    <source>
        <dbReference type="ARBA" id="ARBA00023136"/>
    </source>
</evidence>
<evidence type="ECO:0000256" key="2">
    <source>
        <dbReference type="ARBA" id="ARBA00022448"/>
    </source>
</evidence>
<feature type="transmembrane region" description="Helical" evidence="7">
    <location>
        <begin position="43"/>
        <end position="69"/>
    </location>
</feature>
<evidence type="ECO:0000256" key="7">
    <source>
        <dbReference type="SAM" id="Phobius"/>
    </source>
</evidence>
<dbReference type="PROSITE" id="PS50850">
    <property type="entry name" value="MFS"/>
    <property type="match status" value="1"/>
</dbReference>
<dbReference type="OrthoDB" id="10021397at2759"/>
<feature type="transmembrane region" description="Helical" evidence="7">
    <location>
        <begin position="239"/>
        <end position="258"/>
    </location>
</feature>
<dbReference type="CDD" id="cd17502">
    <property type="entry name" value="MFS_Azr1_MDR_like"/>
    <property type="match status" value="1"/>
</dbReference>
<feature type="transmembrane region" description="Helical" evidence="7">
    <location>
        <begin position="81"/>
        <end position="99"/>
    </location>
</feature>